<comment type="catalytic activity">
    <reaction evidence="12">
        <text>a hydroperoxide + [thioredoxin]-dithiol = an alcohol + [thioredoxin]-disulfide + H2O</text>
        <dbReference type="Rhea" id="RHEA:62620"/>
        <dbReference type="Rhea" id="RHEA-COMP:10698"/>
        <dbReference type="Rhea" id="RHEA-COMP:10700"/>
        <dbReference type="ChEBI" id="CHEBI:15377"/>
        <dbReference type="ChEBI" id="CHEBI:29950"/>
        <dbReference type="ChEBI" id="CHEBI:30879"/>
        <dbReference type="ChEBI" id="CHEBI:35924"/>
        <dbReference type="ChEBI" id="CHEBI:50058"/>
        <dbReference type="EC" id="1.11.1.24"/>
    </reaction>
</comment>
<dbReference type="PANTHER" id="PTHR42801">
    <property type="entry name" value="THIOREDOXIN-DEPENDENT PEROXIDE REDUCTASE"/>
    <property type="match status" value="1"/>
</dbReference>
<dbReference type="InterPro" id="IPR024706">
    <property type="entry name" value="Peroxiredoxin_AhpC-typ"/>
</dbReference>
<evidence type="ECO:0000259" key="13">
    <source>
        <dbReference type="PROSITE" id="PS51352"/>
    </source>
</evidence>
<accession>A0ABV2I9N1</accession>
<evidence type="ECO:0000313" key="15">
    <source>
        <dbReference type="Proteomes" id="UP001549164"/>
    </source>
</evidence>
<evidence type="ECO:0000256" key="10">
    <source>
        <dbReference type="ARBA" id="ARBA00038489"/>
    </source>
</evidence>
<evidence type="ECO:0000256" key="5">
    <source>
        <dbReference type="ARBA" id="ARBA00022862"/>
    </source>
</evidence>
<evidence type="ECO:0000256" key="6">
    <source>
        <dbReference type="ARBA" id="ARBA00023002"/>
    </source>
</evidence>
<reference evidence="14 15" key="1">
    <citation type="submission" date="2024-06" db="EMBL/GenBank/DDBJ databases">
        <title>Genomic Encyclopedia of Type Strains, Phase IV (KMG-IV): sequencing the most valuable type-strain genomes for metagenomic binning, comparative biology and taxonomic classification.</title>
        <authorList>
            <person name="Goeker M."/>
        </authorList>
    </citation>
    <scope>NUCLEOTIDE SEQUENCE [LARGE SCALE GENOMIC DNA]</scope>
    <source>
        <strain evidence="14 15">DSM 28102</strain>
    </source>
</reference>
<evidence type="ECO:0000256" key="1">
    <source>
        <dbReference type="ARBA" id="ARBA00003330"/>
    </source>
</evidence>
<dbReference type="SUPFAM" id="SSF52833">
    <property type="entry name" value="Thioredoxin-like"/>
    <property type="match status" value="1"/>
</dbReference>
<organism evidence="14 15">
    <name type="scientific">Martelella mangrovi</name>
    <dbReference type="NCBI Taxonomy" id="1397477"/>
    <lineage>
        <taxon>Bacteria</taxon>
        <taxon>Pseudomonadati</taxon>
        <taxon>Pseudomonadota</taxon>
        <taxon>Alphaproteobacteria</taxon>
        <taxon>Hyphomicrobiales</taxon>
        <taxon>Aurantimonadaceae</taxon>
        <taxon>Martelella</taxon>
    </lineage>
</organism>
<name>A0ABV2I9N1_9HYPH</name>
<dbReference type="PANTHER" id="PTHR42801:SF4">
    <property type="entry name" value="AHPC_TSA FAMILY PROTEIN"/>
    <property type="match status" value="1"/>
</dbReference>
<dbReference type="Proteomes" id="UP001549164">
    <property type="component" value="Unassembled WGS sequence"/>
</dbReference>
<evidence type="ECO:0000256" key="9">
    <source>
        <dbReference type="ARBA" id="ARBA00032824"/>
    </source>
</evidence>
<evidence type="ECO:0000256" key="7">
    <source>
        <dbReference type="ARBA" id="ARBA00023157"/>
    </source>
</evidence>
<dbReference type="InterPro" id="IPR013766">
    <property type="entry name" value="Thioredoxin_domain"/>
</dbReference>
<comment type="subunit">
    <text evidence="2">Monomer.</text>
</comment>
<dbReference type="NCBIfam" id="NF006960">
    <property type="entry name" value="PRK09437.1"/>
    <property type="match status" value="1"/>
</dbReference>
<dbReference type="CDD" id="cd03017">
    <property type="entry name" value="PRX_BCP"/>
    <property type="match status" value="1"/>
</dbReference>
<comment type="similarity">
    <text evidence="10">Belongs to the peroxiredoxin family. BCP/PrxQ subfamily.</text>
</comment>
<sequence length="156" mass="17051">MNDVKEGEKAPNFSMPVSDGRTVSLADVKGKSLVLYFYPKDNTKGCTVEAIAFSALADEFASAGAIIIGVSSDTLESHARFEKKHDLTVLLGSDEDHAVAQAYGVWKEKNMYGRKFMGIERSTFLIAPDGTVRRVWRKVKVDGHAEAVLAALRDEA</sequence>
<evidence type="ECO:0000313" key="14">
    <source>
        <dbReference type="EMBL" id="MET3599334.1"/>
    </source>
</evidence>
<keyword evidence="4" id="KW-0575">Peroxidase</keyword>
<evidence type="ECO:0000256" key="11">
    <source>
        <dbReference type="ARBA" id="ARBA00042639"/>
    </source>
</evidence>
<keyword evidence="6" id="KW-0560">Oxidoreductase</keyword>
<dbReference type="RefSeq" id="WP_354433525.1">
    <property type="nucleotide sequence ID" value="NZ_JBEPLY010000003.1"/>
</dbReference>
<proteinExistence type="inferred from homology"/>
<evidence type="ECO:0000256" key="3">
    <source>
        <dbReference type="ARBA" id="ARBA00013017"/>
    </source>
</evidence>
<protein>
    <recommendedName>
        <fullName evidence="3">thioredoxin-dependent peroxiredoxin</fullName>
        <ecNumber evidence="3">1.11.1.24</ecNumber>
    </recommendedName>
    <alternativeName>
        <fullName evidence="9">Thioredoxin peroxidase</fullName>
    </alternativeName>
    <alternativeName>
        <fullName evidence="11">Thioredoxin-dependent peroxiredoxin Bcp</fullName>
    </alternativeName>
</protein>
<dbReference type="PROSITE" id="PS51352">
    <property type="entry name" value="THIOREDOXIN_2"/>
    <property type="match status" value="1"/>
</dbReference>
<dbReference type="EMBL" id="JBEPLY010000003">
    <property type="protein sequence ID" value="MET3599334.1"/>
    <property type="molecule type" value="Genomic_DNA"/>
</dbReference>
<dbReference type="PIRSF" id="PIRSF000239">
    <property type="entry name" value="AHPC"/>
    <property type="match status" value="1"/>
</dbReference>
<evidence type="ECO:0000256" key="2">
    <source>
        <dbReference type="ARBA" id="ARBA00011245"/>
    </source>
</evidence>
<keyword evidence="7" id="KW-1015">Disulfide bond</keyword>
<evidence type="ECO:0000256" key="4">
    <source>
        <dbReference type="ARBA" id="ARBA00022559"/>
    </source>
</evidence>
<dbReference type="Gene3D" id="3.40.30.10">
    <property type="entry name" value="Glutaredoxin"/>
    <property type="match status" value="1"/>
</dbReference>
<dbReference type="InterPro" id="IPR050924">
    <property type="entry name" value="Peroxiredoxin_BCP/PrxQ"/>
</dbReference>
<keyword evidence="8" id="KW-0676">Redox-active center</keyword>
<comment type="caution">
    <text evidence="14">The sequence shown here is derived from an EMBL/GenBank/DDBJ whole genome shotgun (WGS) entry which is preliminary data.</text>
</comment>
<dbReference type="EC" id="1.11.1.24" evidence="3"/>
<keyword evidence="15" id="KW-1185">Reference proteome</keyword>
<feature type="domain" description="Thioredoxin" evidence="13">
    <location>
        <begin position="4"/>
        <end position="156"/>
    </location>
</feature>
<comment type="function">
    <text evidence="1">Thiol-specific peroxidase that catalyzes the reduction of hydrogen peroxide and organic hydroperoxides to water and alcohols, respectively. Plays a role in cell protection against oxidative stress by detoxifying peroxides and as sensor of hydrogen peroxide-mediated signaling events.</text>
</comment>
<gene>
    <name evidence="14" type="ORF">ABID12_001265</name>
</gene>
<dbReference type="InterPro" id="IPR036249">
    <property type="entry name" value="Thioredoxin-like_sf"/>
</dbReference>
<evidence type="ECO:0000256" key="8">
    <source>
        <dbReference type="ARBA" id="ARBA00023284"/>
    </source>
</evidence>
<dbReference type="InterPro" id="IPR000866">
    <property type="entry name" value="AhpC/TSA"/>
</dbReference>
<evidence type="ECO:0000256" key="12">
    <source>
        <dbReference type="ARBA" id="ARBA00049091"/>
    </source>
</evidence>
<keyword evidence="5" id="KW-0049">Antioxidant</keyword>
<dbReference type="Pfam" id="PF00578">
    <property type="entry name" value="AhpC-TSA"/>
    <property type="match status" value="1"/>
</dbReference>